<dbReference type="AlphaFoldDB" id="A0AAV9SCQ8"/>
<keyword evidence="3" id="KW-1185">Reference proteome</keyword>
<dbReference type="Proteomes" id="UP001311232">
    <property type="component" value="Unassembled WGS sequence"/>
</dbReference>
<name>A0AAV9SCQ8_9TELE</name>
<proteinExistence type="predicted"/>
<comment type="caution">
    <text evidence="2">The sequence shown here is derived from an EMBL/GenBank/DDBJ whole genome shotgun (WGS) entry which is preliminary data.</text>
</comment>
<gene>
    <name evidence="2" type="ORF">CRENBAI_004106</name>
</gene>
<protein>
    <submittedName>
        <fullName evidence="2">Uncharacterized protein</fullName>
    </submittedName>
</protein>
<sequence length="116" mass="12271">MDSDDRTEVLSGVGSSCKGQRSHRSQPRGTKGLAKPLSDDFDGLTEADGGSCRASPAAVHLAGRCVSVFAEQLFSSAVQKGHRETWMDYSCGPGACGNCGFSNVGEKRRDKTGEEE</sequence>
<evidence type="ECO:0000313" key="3">
    <source>
        <dbReference type="Proteomes" id="UP001311232"/>
    </source>
</evidence>
<dbReference type="EMBL" id="JAHHUM010000590">
    <property type="protein sequence ID" value="KAK5619027.1"/>
    <property type="molecule type" value="Genomic_DNA"/>
</dbReference>
<dbReference type="PROSITE" id="PS00197">
    <property type="entry name" value="2FE2S_FER_1"/>
    <property type="match status" value="1"/>
</dbReference>
<dbReference type="InterPro" id="IPR006058">
    <property type="entry name" value="2Fe2S_fd_BS"/>
</dbReference>
<evidence type="ECO:0000313" key="2">
    <source>
        <dbReference type="EMBL" id="KAK5619027.1"/>
    </source>
</evidence>
<feature type="region of interest" description="Disordered" evidence="1">
    <location>
        <begin position="1"/>
        <end position="40"/>
    </location>
</feature>
<dbReference type="GO" id="GO:0051537">
    <property type="term" value="F:2 iron, 2 sulfur cluster binding"/>
    <property type="evidence" value="ECO:0007669"/>
    <property type="project" value="InterPro"/>
</dbReference>
<evidence type="ECO:0000256" key="1">
    <source>
        <dbReference type="SAM" id="MobiDB-lite"/>
    </source>
</evidence>
<accession>A0AAV9SCQ8</accession>
<organism evidence="2 3">
    <name type="scientific">Crenichthys baileyi</name>
    <name type="common">White River springfish</name>
    <dbReference type="NCBI Taxonomy" id="28760"/>
    <lineage>
        <taxon>Eukaryota</taxon>
        <taxon>Metazoa</taxon>
        <taxon>Chordata</taxon>
        <taxon>Craniata</taxon>
        <taxon>Vertebrata</taxon>
        <taxon>Euteleostomi</taxon>
        <taxon>Actinopterygii</taxon>
        <taxon>Neopterygii</taxon>
        <taxon>Teleostei</taxon>
        <taxon>Neoteleostei</taxon>
        <taxon>Acanthomorphata</taxon>
        <taxon>Ovalentaria</taxon>
        <taxon>Atherinomorphae</taxon>
        <taxon>Cyprinodontiformes</taxon>
        <taxon>Goodeidae</taxon>
        <taxon>Crenichthys</taxon>
    </lineage>
</organism>
<reference evidence="2 3" key="1">
    <citation type="submission" date="2021-06" db="EMBL/GenBank/DDBJ databases">
        <authorList>
            <person name="Palmer J.M."/>
        </authorList>
    </citation>
    <scope>NUCLEOTIDE SEQUENCE [LARGE SCALE GENOMIC DNA]</scope>
    <source>
        <strain evidence="2 3">MEX-2019</strain>
        <tissue evidence="2">Muscle</tissue>
    </source>
</reference>